<dbReference type="Gene3D" id="3.20.20.70">
    <property type="entry name" value="Aldolase class I"/>
    <property type="match status" value="1"/>
</dbReference>
<dbReference type="Proteomes" id="UP000196320">
    <property type="component" value="Unassembled WGS sequence"/>
</dbReference>
<keyword evidence="1" id="KW-0732">Signal</keyword>
<dbReference type="AlphaFoldDB" id="A0A1R4ICM2"/>
<proteinExistence type="predicted"/>
<evidence type="ECO:0000256" key="1">
    <source>
        <dbReference type="SAM" id="SignalP"/>
    </source>
</evidence>
<dbReference type="PANTHER" id="PTHR35273:SF2">
    <property type="entry name" value="ALPHA-GALACTOSIDASE"/>
    <property type="match status" value="1"/>
</dbReference>
<dbReference type="InterPro" id="IPR004352">
    <property type="entry name" value="GH114_TIM-barrel"/>
</dbReference>
<organism evidence="3 4">
    <name type="scientific">Microbacterium esteraromaticum</name>
    <dbReference type="NCBI Taxonomy" id="57043"/>
    <lineage>
        <taxon>Bacteria</taxon>
        <taxon>Bacillati</taxon>
        <taxon>Actinomycetota</taxon>
        <taxon>Actinomycetes</taxon>
        <taxon>Micrococcales</taxon>
        <taxon>Microbacteriaceae</taxon>
        <taxon>Microbacterium</taxon>
    </lineage>
</organism>
<dbReference type="SUPFAM" id="SSF51445">
    <property type="entry name" value="(Trans)glycosidases"/>
    <property type="match status" value="1"/>
</dbReference>
<feature type="domain" description="Glycoside-hydrolase family GH114 TIM-barrel" evidence="2">
    <location>
        <begin position="41"/>
        <end position="259"/>
    </location>
</feature>
<gene>
    <name evidence="3" type="ORF">FM104_01190</name>
</gene>
<dbReference type="RefSeq" id="WP_087129635.1">
    <property type="nucleotide sequence ID" value="NZ_FUKO01000004.1"/>
</dbReference>
<feature type="signal peptide" evidence="1">
    <location>
        <begin position="1"/>
        <end position="22"/>
    </location>
</feature>
<keyword evidence="4" id="KW-1185">Reference proteome</keyword>
<dbReference type="Pfam" id="PF03537">
    <property type="entry name" value="Glyco_hydro_114"/>
    <property type="match status" value="1"/>
</dbReference>
<dbReference type="PANTHER" id="PTHR35273">
    <property type="entry name" value="ALPHA-1,4 POLYGALACTOSAMINIDASE, PUTATIVE (AFU_ORTHOLOGUE AFUA_3G07890)-RELATED"/>
    <property type="match status" value="1"/>
</dbReference>
<name>A0A1R4ICM2_9MICO</name>
<dbReference type="OrthoDB" id="319933at2"/>
<dbReference type="EMBL" id="FUKO01000004">
    <property type="protein sequence ID" value="SJN17023.1"/>
    <property type="molecule type" value="Genomic_DNA"/>
</dbReference>
<reference evidence="3 4" key="1">
    <citation type="submission" date="2017-02" db="EMBL/GenBank/DDBJ databases">
        <authorList>
            <person name="Peterson S.W."/>
        </authorList>
    </citation>
    <scope>NUCLEOTIDE SEQUENCE [LARGE SCALE GENOMIC DNA]</scope>
    <source>
        <strain evidence="3 4">B Mb 05.01</strain>
    </source>
</reference>
<protein>
    <recommendedName>
        <fullName evidence="2">Glycoside-hydrolase family GH114 TIM-barrel domain-containing protein</fullName>
    </recommendedName>
</protein>
<dbReference type="InterPro" id="IPR017853">
    <property type="entry name" value="GH"/>
</dbReference>
<dbReference type="PROSITE" id="PS51257">
    <property type="entry name" value="PROKAR_LIPOPROTEIN"/>
    <property type="match status" value="1"/>
</dbReference>
<dbReference type="InterPro" id="IPR013785">
    <property type="entry name" value="Aldolase_TIM"/>
</dbReference>
<evidence type="ECO:0000259" key="2">
    <source>
        <dbReference type="Pfam" id="PF03537"/>
    </source>
</evidence>
<feature type="chain" id="PRO_5038554091" description="Glycoside-hydrolase family GH114 TIM-barrel domain-containing protein" evidence="1">
    <location>
        <begin position="23"/>
        <end position="276"/>
    </location>
</feature>
<evidence type="ECO:0000313" key="3">
    <source>
        <dbReference type="EMBL" id="SJN17023.1"/>
    </source>
</evidence>
<accession>A0A1R4ICM2</accession>
<sequence>MRRAPALTASALLLFVLAGCGAAAPSETEMAIRLPDAGADFDYQLGGAYPPPDGATVIVRDRLQEPAGLGYDICYINGFQTQPDASEKFAREHPELVLHVGDAPLADPGWPDEFILDTSTEEKRAGLAEIVRGWIEGCRDAGYAAVEIDNLDSFSRSRGALAPSDNLALAAEYARIAHAAGLAIAQKNTAELTTEIAKIGYDFAVTESCAVFDECTSYAAVYDVVLDIEYADGMGSDKFAAACAARPAGVTMILRDHDLRMPGHDDYVRLACSPVE</sequence>
<evidence type="ECO:0000313" key="4">
    <source>
        <dbReference type="Proteomes" id="UP000196320"/>
    </source>
</evidence>